<sequence>MQPGSTNGTSGGGIAVPMAWLCAEYTADEMLRTAALVEPDSLEFRAGRQALALTIHLCDGADPFSGASPAAQVDEWLTVTSYGHPWPQWVQGRLADRTARERHGGEDPDLALASDAWRLLRDTELLATDLTGLEPWHPSRPADVPPDEAAQVWMPAWELGLPLGHLAIHLW</sequence>
<proteinExistence type="predicted"/>
<keyword evidence="2" id="KW-1185">Reference proteome</keyword>
<protein>
    <recommendedName>
        <fullName evidence="3">DinB family protein</fullName>
    </recommendedName>
</protein>
<accession>A0ABY6IFY7</accession>
<gene>
    <name evidence="1" type="ORF">OGH68_33675</name>
</gene>
<dbReference type="RefSeq" id="WP_264249265.1">
    <property type="nucleotide sequence ID" value="NZ_CP107567.1"/>
</dbReference>
<evidence type="ECO:0000313" key="2">
    <source>
        <dbReference type="Proteomes" id="UP001163878"/>
    </source>
</evidence>
<evidence type="ECO:0000313" key="1">
    <source>
        <dbReference type="EMBL" id="UYQ65924.1"/>
    </source>
</evidence>
<organism evidence="1 2">
    <name type="scientific">Streptomyces peucetius</name>
    <dbReference type="NCBI Taxonomy" id="1950"/>
    <lineage>
        <taxon>Bacteria</taxon>
        <taxon>Bacillati</taxon>
        <taxon>Actinomycetota</taxon>
        <taxon>Actinomycetes</taxon>
        <taxon>Kitasatosporales</taxon>
        <taxon>Streptomycetaceae</taxon>
        <taxon>Streptomyces</taxon>
    </lineage>
</organism>
<reference evidence="1" key="1">
    <citation type="submission" date="2022-10" db="EMBL/GenBank/DDBJ databases">
        <title>Cytochrome P450 Catalyzes Benzene Ring Formation in the Biosynthesis of Trialkyl-Substituted Aromatic Polyketides.</title>
        <authorList>
            <person name="Zhao E."/>
            <person name="Ge H."/>
        </authorList>
    </citation>
    <scope>NUCLEOTIDE SEQUENCE</scope>
    <source>
        <strain evidence="1">NA0869</strain>
    </source>
</reference>
<dbReference type="EMBL" id="CP107567">
    <property type="protein sequence ID" value="UYQ65924.1"/>
    <property type="molecule type" value="Genomic_DNA"/>
</dbReference>
<dbReference type="Proteomes" id="UP001163878">
    <property type="component" value="Chromosome"/>
</dbReference>
<name>A0ABY6IFY7_STRPE</name>
<evidence type="ECO:0008006" key="3">
    <source>
        <dbReference type="Google" id="ProtNLM"/>
    </source>
</evidence>